<keyword evidence="2" id="KW-1185">Reference proteome</keyword>
<evidence type="ECO:0000313" key="1">
    <source>
        <dbReference type="EMBL" id="OKP00432.1"/>
    </source>
</evidence>
<gene>
    <name evidence="1" type="ORF">PENSUB_7889</name>
</gene>
<sequence>MARASQTRNTLLLVRKLDSLPSTDNQVAVVSSGSSLTLTSARRHAPVKNDRAGRSILPPGQVNAWLLDHGIFGPLAIVVQNLAMKPEIAISRYPAWAQQEWDEVLEGAAQMEGSTKTPVKNDYASTRAMELCQ</sequence>
<name>A0A1Q5TJN1_9EURO</name>
<dbReference type="EMBL" id="MNBE01000647">
    <property type="protein sequence ID" value="OKP00432.1"/>
    <property type="molecule type" value="Genomic_DNA"/>
</dbReference>
<dbReference type="AlphaFoldDB" id="A0A1Q5TJN1"/>
<proteinExistence type="predicted"/>
<dbReference type="Proteomes" id="UP000186955">
    <property type="component" value="Unassembled WGS sequence"/>
</dbReference>
<protein>
    <submittedName>
        <fullName evidence="1">Uncharacterized protein</fullName>
    </submittedName>
</protein>
<accession>A0A1Q5TJN1</accession>
<organism evidence="1 2">
    <name type="scientific">Penicillium subrubescens</name>
    <dbReference type="NCBI Taxonomy" id="1316194"/>
    <lineage>
        <taxon>Eukaryota</taxon>
        <taxon>Fungi</taxon>
        <taxon>Dikarya</taxon>
        <taxon>Ascomycota</taxon>
        <taxon>Pezizomycotina</taxon>
        <taxon>Eurotiomycetes</taxon>
        <taxon>Eurotiomycetidae</taxon>
        <taxon>Eurotiales</taxon>
        <taxon>Aspergillaceae</taxon>
        <taxon>Penicillium</taxon>
    </lineage>
</organism>
<comment type="caution">
    <text evidence="1">The sequence shown here is derived from an EMBL/GenBank/DDBJ whole genome shotgun (WGS) entry which is preliminary data.</text>
</comment>
<evidence type="ECO:0000313" key="2">
    <source>
        <dbReference type="Proteomes" id="UP000186955"/>
    </source>
</evidence>
<reference evidence="1 2" key="1">
    <citation type="submission" date="2016-10" db="EMBL/GenBank/DDBJ databases">
        <title>Genome sequence of the ascomycete fungus Penicillium subrubescens.</title>
        <authorList>
            <person name="De Vries R.P."/>
            <person name="Peng M."/>
            <person name="Dilokpimol A."/>
            <person name="Hilden K."/>
            <person name="Makela M.R."/>
            <person name="Grigoriev I."/>
            <person name="Riley R."/>
            <person name="Granchi Z."/>
        </authorList>
    </citation>
    <scope>NUCLEOTIDE SEQUENCE [LARGE SCALE GENOMIC DNA]</scope>
    <source>
        <strain evidence="1 2">CBS 132785</strain>
    </source>
</reference>